<evidence type="ECO:0000313" key="3">
    <source>
        <dbReference type="Proteomes" id="UP001604277"/>
    </source>
</evidence>
<name>A0ABD1TS00_9LAMI</name>
<comment type="caution">
    <text evidence="2">The sequence shown here is derived from an EMBL/GenBank/DDBJ whole genome shotgun (WGS) entry which is preliminary data.</text>
</comment>
<proteinExistence type="predicted"/>
<keyword evidence="3" id="KW-1185">Reference proteome</keyword>
<feature type="coiled-coil region" evidence="1">
    <location>
        <begin position="4"/>
        <end position="34"/>
    </location>
</feature>
<reference evidence="3" key="1">
    <citation type="submission" date="2024-07" db="EMBL/GenBank/DDBJ databases">
        <title>Two chromosome-level genome assemblies of Korean endemic species Abeliophyllum distichum and Forsythia ovata (Oleaceae).</title>
        <authorList>
            <person name="Jang H."/>
        </authorList>
    </citation>
    <scope>NUCLEOTIDE SEQUENCE [LARGE SCALE GENOMIC DNA]</scope>
</reference>
<accession>A0ABD1TS00</accession>
<gene>
    <name evidence="2" type="ORF">Fot_29474</name>
</gene>
<organism evidence="2 3">
    <name type="scientific">Forsythia ovata</name>
    <dbReference type="NCBI Taxonomy" id="205694"/>
    <lineage>
        <taxon>Eukaryota</taxon>
        <taxon>Viridiplantae</taxon>
        <taxon>Streptophyta</taxon>
        <taxon>Embryophyta</taxon>
        <taxon>Tracheophyta</taxon>
        <taxon>Spermatophyta</taxon>
        <taxon>Magnoliopsida</taxon>
        <taxon>eudicotyledons</taxon>
        <taxon>Gunneridae</taxon>
        <taxon>Pentapetalae</taxon>
        <taxon>asterids</taxon>
        <taxon>lamiids</taxon>
        <taxon>Lamiales</taxon>
        <taxon>Oleaceae</taxon>
        <taxon>Forsythieae</taxon>
        <taxon>Forsythia</taxon>
    </lineage>
</organism>
<dbReference type="Proteomes" id="UP001604277">
    <property type="component" value="Unassembled WGS sequence"/>
</dbReference>
<evidence type="ECO:0000256" key="1">
    <source>
        <dbReference type="SAM" id="Coils"/>
    </source>
</evidence>
<evidence type="ECO:0000313" key="2">
    <source>
        <dbReference type="EMBL" id="KAL2515503.1"/>
    </source>
</evidence>
<dbReference type="AlphaFoldDB" id="A0ABD1TS00"/>
<protein>
    <submittedName>
        <fullName evidence="2">R3H-assoc domain-containing protein</fullName>
    </submittedName>
</protein>
<sequence>MLAKEDLQRTNLDLDSLKEKIKENQEKINLNKQLPYLVGSIVEASIIESLEDSSGERRSCLDADKVDALTAWHRIDCKTREALRRCFLSELIDSYEVLEIYCKAYNFHSSLVSTSHNYKINVGKAYM</sequence>
<dbReference type="EMBL" id="JBFOLJ010000008">
    <property type="protein sequence ID" value="KAL2515503.1"/>
    <property type="molecule type" value="Genomic_DNA"/>
</dbReference>
<keyword evidence="1" id="KW-0175">Coiled coil</keyword>